<reference evidence="1" key="1">
    <citation type="submission" date="2021-05" db="EMBL/GenBank/DDBJ databases">
        <authorList>
            <person name="Scholz U."/>
            <person name="Mascher M."/>
            <person name="Fiebig A."/>
        </authorList>
    </citation>
    <scope>NUCLEOTIDE SEQUENCE [LARGE SCALE GENOMIC DNA]</scope>
</reference>
<evidence type="ECO:0000313" key="2">
    <source>
        <dbReference type="Proteomes" id="UP001732700"/>
    </source>
</evidence>
<dbReference type="EnsemblPlants" id="AVESA.00010b.r2.4AG0584230.1">
    <property type="protein sequence ID" value="AVESA.00010b.r2.4AG0584230.1.CDS.1"/>
    <property type="gene ID" value="AVESA.00010b.r2.4AG0584230"/>
</dbReference>
<protein>
    <submittedName>
        <fullName evidence="1">Uncharacterized protein</fullName>
    </submittedName>
</protein>
<organism evidence="1 2">
    <name type="scientific">Avena sativa</name>
    <name type="common">Oat</name>
    <dbReference type="NCBI Taxonomy" id="4498"/>
    <lineage>
        <taxon>Eukaryota</taxon>
        <taxon>Viridiplantae</taxon>
        <taxon>Streptophyta</taxon>
        <taxon>Embryophyta</taxon>
        <taxon>Tracheophyta</taxon>
        <taxon>Spermatophyta</taxon>
        <taxon>Magnoliopsida</taxon>
        <taxon>Liliopsida</taxon>
        <taxon>Poales</taxon>
        <taxon>Poaceae</taxon>
        <taxon>BOP clade</taxon>
        <taxon>Pooideae</taxon>
        <taxon>Poodae</taxon>
        <taxon>Poeae</taxon>
        <taxon>Poeae Chloroplast Group 1 (Aveneae type)</taxon>
        <taxon>Aveninae</taxon>
        <taxon>Avena</taxon>
    </lineage>
</organism>
<accession>A0ACD5W5D3</accession>
<proteinExistence type="predicted"/>
<sequence>MTTMPSLLISFILLLLAVVSTDAATIYHLNKCPYTVWPAAIPEGGGIRLDPGQSAIFHAPAGTKAGRIWGRTGCNFDANGQGSCSTGDCGGVLACTLSGKPPVTLVEYTLASGSGSDFYDISLVDGFNVPMSIAPVTGSGCHAISCAADINAQCPPELKVEGGCASACLKFNTPQYCCPAPATPATCPPTDYSSFFKRLCPDAYSYAYDDRSSTFTCAAGTDYQVTFCP</sequence>
<evidence type="ECO:0000313" key="1">
    <source>
        <dbReference type="EnsemblPlants" id="AVESA.00010b.r2.4AG0584230.1.CDS.1"/>
    </source>
</evidence>
<name>A0ACD5W5D3_AVESA</name>
<keyword evidence="2" id="KW-1185">Reference proteome</keyword>
<reference evidence="1" key="2">
    <citation type="submission" date="2025-09" db="UniProtKB">
        <authorList>
            <consortium name="EnsemblPlants"/>
        </authorList>
    </citation>
    <scope>IDENTIFICATION</scope>
</reference>
<dbReference type="Proteomes" id="UP001732700">
    <property type="component" value="Chromosome 4A"/>
</dbReference>